<gene>
    <name evidence="1" type="ORF">QJS35_22715</name>
</gene>
<proteinExistence type="predicted"/>
<protein>
    <submittedName>
        <fullName evidence="1">Uncharacterized protein</fullName>
    </submittedName>
</protein>
<evidence type="ECO:0000313" key="2">
    <source>
        <dbReference type="Proteomes" id="UP001493487"/>
    </source>
</evidence>
<evidence type="ECO:0000313" key="1">
    <source>
        <dbReference type="EMBL" id="MEQ4485204.1"/>
    </source>
</evidence>
<dbReference type="EMBL" id="JASKHM010000014">
    <property type="protein sequence ID" value="MEQ4485204.1"/>
    <property type="molecule type" value="Genomic_DNA"/>
</dbReference>
<name>A0ABV1KYL6_9BACL</name>
<organism evidence="1 2">
    <name type="scientific">Cohnella silvisoli</name>
    <dbReference type="NCBI Taxonomy" id="2873699"/>
    <lineage>
        <taxon>Bacteria</taxon>
        <taxon>Bacillati</taxon>
        <taxon>Bacillota</taxon>
        <taxon>Bacilli</taxon>
        <taxon>Bacillales</taxon>
        <taxon>Paenibacillaceae</taxon>
        <taxon>Cohnella</taxon>
    </lineage>
</organism>
<dbReference type="RefSeq" id="WP_232187362.1">
    <property type="nucleotide sequence ID" value="NZ_JAIOAP010000012.1"/>
</dbReference>
<keyword evidence="2" id="KW-1185">Reference proteome</keyword>
<dbReference type="Proteomes" id="UP001493487">
    <property type="component" value="Unassembled WGS sequence"/>
</dbReference>
<comment type="caution">
    <text evidence="1">The sequence shown here is derived from an EMBL/GenBank/DDBJ whole genome shotgun (WGS) entry which is preliminary data.</text>
</comment>
<reference evidence="1 2" key="1">
    <citation type="journal article" date="2023" name="Genome Announc.">
        <title>Pan-Genome Analyses of the Genus Cohnella and Proposal of the Novel Species Cohnella silvisoli sp. nov., Isolated from Forest Soil.</title>
        <authorList>
            <person name="Wang C."/>
            <person name="Mao L."/>
            <person name="Bao G."/>
            <person name="Zhu H."/>
        </authorList>
    </citation>
    <scope>NUCLEOTIDE SEQUENCE [LARGE SCALE GENOMIC DNA]</scope>
    <source>
        <strain evidence="1 2">NL03-T5-1</strain>
    </source>
</reference>
<accession>A0ABV1KYL6</accession>
<sequence>MDAKTVEEFIREWYSVNDWLPRQILQLINGGVRTKTENDTFYIYDEEWQRWLTVALKIRR</sequence>